<sequence length="111" mass="12813">MAIPEGLDKSISTAIALGSASLALWAHRRELQRIAHEEKQKYVDKELKAYAAQRDFGHIQRDLDQLKINTTHLSQEADQRLDKLERQFERFSGSLEVLTERLKERNARAVD</sequence>
<organism evidence="2 3">
    <name type="scientific">Phormidesmis priestleyi</name>
    <dbReference type="NCBI Taxonomy" id="268141"/>
    <lineage>
        <taxon>Bacteria</taxon>
        <taxon>Bacillati</taxon>
        <taxon>Cyanobacteriota</taxon>
        <taxon>Cyanophyceae</taxon>
        <taxon>Leptolyngbyales</taxon>
        <taxon>Leptolyngbyaceae</taxon>
        <taxon>Phormidesmis</taxon>
    </lineage>
</organism>
<comment type="caution">
    <text evidence="2">The sequence shown here is derived from an EMBL/GenBank/DDBJ whole genome shotgun (WGS) entry which is preliminary data.</text>
</comment>
<dbReference type="AlphaFoldDB" id="A0A2W4WVE3"/>
<keyword evidence="1" id="KW-0175">Coiled coil</keyword>
<evidence type="ECO:0000313" key="2">
    <source>
        <dbReference type="EMBL" id="PZO49124.1"/>
    </source>
</evidence>
<evidence type="ECO:0000313" key="3">
    <source>
        <dbReference type="Proteomes" id="UP000249794"/>
    </source>
</evidence>
<dbReference type="Proteomes" id="UP000249794">
    <property type="component" value="Unassembled WGS sequence"/>
</dbReference>
<dbReference type="EMBL" id="QBMP01000220">
    <property type="protein sequence ID" value="PZO49124.1"/>
    <property type="molecule type" value="Genomic_DNA"/>
</dbReference>
<accession>A0A2W4WVE3</accession>
<reference evidence="2 3" key="2">
    <citation type="submission" date="2018-06" db="EMBL/GenBank/DDBJ databases">
        <title>Metagenomic assembly of (sub)arctic Cyanobacteria and their associated microbiome from non-axenic cultures.</title>
        <authorList>
            <person name="Baurain D."/>
        </authorList>
    </citation>
    <scope>NUCLEOTIDE SEQUENCE [LARGE SCALE GENOMIC DNA]</scope>
    <source>
        <strain evidence="2">ULC027bin1</strain>
    </source>
</reference>
<proteinExistence type="predicted"/>
<evidence type="ECO:0000256" key="1">
    <source>
        <dbReference type="SAM" id="Coils"/>
    </source>
</evidence>
<feature type="coiled-coil region" evidence="1">
    <location>
        <begin position="74"/>
        <end position="101"/>
    </location>
</feature>
<gene>
    <name evidence="2" type="ORF">DCF15_17235</name>
</gene>
<name>A0A2W4WVE3_9CYAN</name>
<protein>
    <submittedName>
        <fullName evidence="2">Uncharacterized protein</fullName>
    </submittedName>
</protein>
<reference evidence="3" key="1">
    <citation type="submission" date="2018-04" db="EMBL/GenBank/DDBJ databases">
        <authorList>
            <person name="Cornet L."/>
        </authorList>
    </citation>
    <scope>NUCLEOTIDE SEQUENCE [LARGE SCALE GENOMIC DNA]</scope>
</reference>